<dbReference type="NCBIfam" id="TIGR00724">
    <property type="entry name" value="urea_amlyse_rel"/>
    <property type="match status" value="1"/>
</dbReference>
<organism evidence="5 6">
    <name type="scientific">Janibacter alkaliphilus</name>
    <dbReference type="NCBI Taxonomy" id="1069963"/>
    <lineage>
        <taxon>Bacteria</taxon>
        <taxon>Bacillati</taxon>
        <taxon>Actinomycetota</taxon>
        <taxon>Actinomycetes</taxon>
        <taxon>Micrococcales</taxon>
        <taxon>Intrasporangiaceae</taxon>
        <taxon>Janibacter</taxon>
    </lineage>
</organism>
<dbReference type="Proteomes" id="UP000592181">
    <property type="component" value="Unassembled WGS sequence"/>
</dbReference>
<dbReference type="GO" id="GO:0016787">
    <property type="term" value="F:hydrolase activity"/>
    <property type="evidence" value="ECO:0007669"/>
    <property type="project" value="UniProtKB-KW"/>
</dbReference>
<dbReference type="GO" id="GO:0005524">
    <property type="term" value="F:ATP binding"/>
    <property type="evidence" value="ECO:0007669"/>
    <property type="project" value="UniProtKB-KW"/>
</dbReference>
<evidence type="ECO:0000259" key="4">
    <source>
        <dbReference type="SMART" id="SM00797"/>
    </source>
</evidence>
<keyword evidence="3" id="KW-0067">ATP-binding</keyword>
<dbReference type="PANTHER" id="PTHR43309:SF3">
    <property type="entry name" value="5-OXOPROLINASE SUBUNIT C"/>
    <property type="match status" value="1"/>
</dbReference>
<evidence type="ECO:0000256" key="1">
    <source>
        <dbReference type="ARBA" id="ARBA00022741"/>
    </source>
</evidence>
<protein>
    <submittedName>
        <fullName evidence="5">Biotin-dependent carboxylase-like uncharacterized protein</fullName>
    </submittedName>
</protein>
<comment type="caution">
    <text evidence="5">The sequence shown here is derived from an EMBL/GenBank/DDBJ whole genome shotgun (WGS) entry which is preliminary data.</text>
</comment>
<dbReference type="Gene3D" id="2.40.100.10">
    <property type="entry name" value="Cyclophilin-like"/>
    <property type="match status" value="1"/>
</dbReference>
<dbReference type="InterPro" id="IPR052708">
    <property type="entry name" value="PxpC"/>
</dbReference>
<keyword evidence="6" id="KW-1185">Reference proteome</keyword>
<evidence type="ECO:0000256" key="3">
    <source>
        <dbReference type="ARBA" id="ARBA00022840"/>
    </source>
</evidence>
<gene>
    <name evidence="5" type="ORF">BJY28_000544</name>
</gene>
<sequence length="309" mass="31491">MSTRPTRGPGAGQRPARELEVLATGAQTTVQDRGRPGLAALGVGRSGAADTRSLDLANRLLGNPPEAAALEVTVGGLAVRARGGGYVALTGADCPMSIDGRPAPSDAVVWLPDGAELRLGVPTAGLRSYLAVRGGIDVPPVLGSRATDTLAGLGPAPLRDGDRLPVGPTPAEAPHVDVAPVAPPTTGEITLRVVLGPRDEWFTDEAVQALTSTPFVVGSDSDRVGVRLTGASLARARDGEISSEGMVPGALQVPPSGEPVLFLADHPVTGGYPVVAVVRAADVPLAAQARPGQQIRFELTGGARDRRDP</sequence>
<evidence type="ECO:0000256" key="2">
    <source>
        <dbReference type="ARBA" id="ARBA00022801"/>
    </source>
</evidence>
<dbReference type="AlphaFoldDB" id="A0A852XC73"/>
<keyword evidence="2" id="KW-0378">Hydrolase</keyword>
<accession>A0A852XC73</accession>
<dbReference type="Pfam" id="PF02626">
    <property type="entry name" value="CT_A_B"/>
    <property type="match status" value="1"/>
</dbReference>
<dbReference type="InterPro" id="IPR029000">
    <property type="entry name" value="Cyclophilin-like_dom_sf"/>
</dbReference>
<feature type="domain" description="Carboxyltransferase" evidence="4">
    <location>
        <begin position="40"/>
        <end position="308"/>
    </location>
</feature>
<name>A0A852XC73_9MICO</name>
<dbReference type="SMART" id="SM00797">
    <property type="entry name" value="AHS2"/>
    <property type="match status" value="1"/>
</dbReference>
<evidence type="ECO:0000313" key="5">
    <source>
        <dbReference type="EMBL" id="NYG36075.1"/>
    </source>
</evidence>
<evidence type="ECO:0000313" key="6">
    <source>
        <dbReference type="Proteomes" id="UP000592181"/>
    </source>
</evidence>
<dbReference type="SUPFAM" id="SSF50891">
    <property type="entry name" value="Cyclophilin-like"/>
    <property type="match status" value="1"/>
</dbReference>
<dbReference type="EMBL" id="JACBZX010000001">
    <property type="protein sequence ID" value="NYG36075.1"/>
    <property type="molecule type" value="Genomic_DNA"/>
</dbReference>
<dbReference type="PANTHER" id="PTHR43309">
    <property type="entry name" value="5-OXOPROLINASE SUBUNIT C"/>
    <property type="match status" value="1"/>
</dbReference>
<dbReference type="RefSeq" id="WP_179461639.1">
    <property type="nucleotide sequence ID" value="NZ_JACBZX010000001.1"/>
</dbReference>
<dbReference type="InterPro" id="IPR003778">
    <property type="entry name" value="CT_A_B"/>
</dbReference>
<proteinExistence type="predicted"/>
<reference evidence="5 6" key="1">
    <citation type="submission" date="2020-07" db="EMBL/GenBank/DDBJ databases">
        <title>Sequencing the genomes of 1000 actinobacteria strains.</title>
        <authorList>
            <person name="Klenk H.-P."/>
        </authorList>
    </citation>
    <scope>NUCLEOTIDE SEQUENCE [LARGE SCALE GENOMIC DNA]</scope>
    <source>
        <strain evidence="5 6">DSM 24723</strain>
    </source>
</reference>
<keyword evidence="1" id="KW-0547">Nucleotide-binding</keyword>